<sequence>MRLPHINVFYLFVLCWIFITVESSVDPNEECIVYQQGEKFNATSVSIPPVSDSVTVKLLIKDAGEDQGITHDFGRPTKEWSRFSQDWSLPGTTTSRTKIIDVIEGQAAGNCVSGNF</sequence>
<keyword evidence="1" id="KW-0732">Signal</keyword>
<evidence type="ECO:0000313" key="3">
    <source>
        <dbReference type="Proteomes" id="UP001497623"/>
    </source>
</evidence>
<proteinExistence type="predicted"/>
<feature type="non-terminal residue" evidence="2">
    <location>
        <position position="116"/>
    </location>
</feature>
<reference evidence="2 3" key="1">
    <citation type="submission" date="2024-05" db="EMBL/GenBank/DDBJ databases">
        <authorList>
            <person name="Wallberg A."/>
        </authorList>
    </citation>
    <scope>NUCLEOTIDE SEQUENCE [LARGE SCALE GENOMIC DNA]</scope>
</reference>
<protein>
    <submittedName>
        <fullName evidence="2">Uncharacterized protein</fullName>
    </submittedName>
</protein>
<organism evidence="2 3">
    <name type="scientific">Meganyctiphanes norvegica</name>
    <name type="common">Northern krill</name>
    <name type="synonym">Thysanopoda norvegica</name>
    <dbReference type="NCBI Taxonomy" id="48144"/>
    <lineage>
        <taxon>Eukaryota</taxon>
        <taxon>Metazoa</taxon>
        <taxon>Ecdysozoa</taxon>
        <taxon>Arthropoda</taxon>
        <taxon>Crustacea</taxon>
        <taxon>Multicrustacea</taxon>
        <taxon>Malacostraca</taxon>
        <taxon>Eumalacostraca</taxon>
        <taxon>Eucarida</taxon>
        <taxon>Euphausiacea</taxon>
        <taxon>Euphausiidae</taxon>
        <taxon>Meganyctiphanes</taxon>
    </lineage>
</organism>
<dbReference type="EMBL" id="CAXKWB010010906">
    <property type="protein sequence ID" value="CAL4099564.1"/>
    <property type="molecule type" value="Genomic_DNA"/>
</dbReference>
<feature type="signal peptide" evidence="1">
    <location>
        <begin position="1"/>
        <end position="23"/>
    </location>
</feature>
<gene>
    <name evidence="2" type="ORF">MNOR_LOCUS16527</name>
</gene>
<name>A0AAV2QT36_MEGNR</name>
<feature type="chain" id="PRO_5043864466" evidence="1">
    <location>
        <begin position="24"/>
        <end position="116"/>
    </location>
</feature>
<accession>A0AAV2QT36</accession>
<comment type="caution">
    <text evidence="2">The sequence shown here is derived from an EMBL/GenBank/DDBJ whole genome shotgun (WGS) entry which is preliminary data.</text>
</comment>
<evidence type="ECO:0000256" key="1">
    <source>
        <dbReference type="SAM" id="SignalP"/>
    </source>
</evidence>
<keyword evidence="3" id="KW-1185">Reference proteome</keyword>
<dbReference type="Proteomes" id="UP001497623">
    <property type="component" value="Unassembled WGS sequence"/>
</dbReference>
<dbReference type="AlphaFoldDB" id="A0AAV2QT36"/>
<evidence type="ECO:0000313" key="2">
    <source>
        <dbReference type="EMBL" id="CAL4099564.1"/>
    </source>
</evidence>